<keyword evidence="1" id="KW-0812">Transmembrane</keyword>
<accession>A0A6A6P3J0</accession>
<organism evidence="2 3">
    <name type="scientific">Lineolata rhizophorae</name>
    <dbReference type="NCBI Taxonomy" id="578093"/>
    <lineage>
        <taxon>Eukaryota</taxon>
        <taxon>Fungi</taxon>
        <taxon>Dikarya</taxon>
        <taxon>Ascomycota</taxon>
        <taxon>Pezizomycotina</taxon>
        <taxon>Dothideomycetes</taxon>
        <taxon>Dothideomycetes incertae sedis</taxon>
        <taxon>Lineolatales</taxon>
        <taxon>Lineolataceae</taxon>
        <taxon>Lineolata</taxon>
    </lineage>
</organism>
<reference evidence="2" key="1">
    <citation type="journal article" date="2020" name="Stud. Mycol.">
        <title>101 Dothideomycetes genomes: a test case for predicting lifestyles and emergence of pathogens.</title>
        <authorList>
            <person name="Haridas S."/>
            <person name="Albert R."/>
            <person name="Binder M."/>
            <person name="Bloem J."/>
            <person name="Labutti K."/>
            <person name="Salamov A."/>
            <person name="Andreopoulos B."/>
            <person name="Baker S."/>
            <person name="Barry K."/>
            <person name="Bills G."/>
            <person name="Bluhm B."/>
            <person name="Cannon C."/>
            <person name="Castanera R."/>
            <person name="Culley D."/>
            <person name="Daum C."/>
            <person name="Ezra D."/>
            <person name="Gonzalez J."/>
            <person name="Henrissat B."/>
            <person name="Kuo A."/>
            <person name="Liang C."/>
            <person name="Lipzen A."/>
            <person name="Lutzoni F."/>
            <person name="Magnuson J."/>
            <person name="Mondo S."/>
            <person name="Nolan M."/>
            <person name="Ohm R."/>
            <person name="Pangilinan J."/>
            <person name="Park H.-J."/>
            <person name="Ramirez L."/>
            <person name="Alfaro M."/>
            <person name="Sun H."/>
            <person name="Tritt A."/>
            <person name="Yoshinaga Y."/>
            <person name="Zwiers L.-H."/>
            <person name="Turgeon B."/>
            <person name="Goodwin S."/>
            <person name="Spatafora J."/>
            <person name="Crous P."/>
            <person name="Grigoriev I."/>
        </authorList>
    </citation>
    <scope>NUCLEOTIDE SEQUENCE</scope>
    <source>
        <strain evidence="2">ATCC 16933</strain>
    </source>
</reference>
<feature type="transmembrane region" description="Helical" evidence="1">
    <location>
        <begin position="12"/>
        <end position="28"/>
    </location>
</feature>
<name>A0A6A6P3J0_9PEZI</name>
<gene>
    <name evidence="2" type="ORF">BDY21DRAFT_342150</name>
</gene>
<evidence type="ECO:0000313" key="3">
    <source>
        <dbReference type="Proteomes" id="UP000799766"/>
    </source>
</evidence>
<evidence type="ECO:0000313" key="2">
    <source>
        <dbReference type="EMBL" id="KAF2458318.1"/>
    </source>
</evidence>
<keyword evidence="1" id="KW-0472">Membrane</keyword>
<dbReference type="AlphaFoldDB" id="A0A6A6P3J0"/>
<sequence length="78" mass="8525">MFLLDVSRECVLAWGFSLSLFIYAFLVSDSYLLLLVYSTGGVVHVVVLSAGTCLDTRTMAGRSNMCTKMLVCNDVGYS</sequence>
<evidence type="ECO:0000256" key="1">
    <source>
        <dbReference type="SAM" id="Phobius"/>
    </source>
</evidence>
<keyword evidence="3" id="KW-1185">Reference proteome</keyword>
<feature type="transmembrane region" description="Helical" evidence="1">
    <location>
        <begin position="34"/>
        <end position="54"/>
    </location>
</feature>
<dbReference type="EMBL" id="MU001678">
    <property type="protein sequence ID" value="KAF2458318.1"/>
    <property type="molecule type" value="Genomic_DNA"/>
</dbReference>
<protein>
    <submittedName>
        <fullName evidence="2">Uncharacterized protein</fullName>
    </submittedName>
</protein>
<dbReference type="Proteomes" id="UP000799766">
    <property type="component" value="Unassembled WGS sequence"/>
</dbReference>
<proteinExistence type="predicted"/>
<keyword evidence="1" id="KW-1133">Transmembrane helix</keyword>